<reference evidence="2" key="1">
    <citation type="submission" date="2023-10" db="EMBL/GenBank/DDBJ databases">
        <authorList>
            <person name="Chen Y."/>
            <person name="Shah S."/>
            <person name="Dougan E. K."/>
            <person name="Thang M."/>
            <person name="Chan C."/>
        </authorList>
    </citation>
    <scope>NUCLEOTIDE SEQUENCE [LARGE SCALE GENOMIC DNA]</scope>
</reference>
<proteinExistence type="predicted"/>
<feature type="non-terminal residue" evidence="2">
    <location>
        <position position="1"/>
    </location>
</feature>
<protein>
    <submittedName>
        <fullName evidence="2">Uncharacterized protein</fullName>
    </submittedName>
</protein>
<comment type="caution">
    <text evidence="2">The sequence shown here is derived from an EMBL/GenBank/DDBJ whole genome shotgun (WGS) entry which is preliminary data.</text>
</comment>
<gene>
    <name evidence="2" type="ORF">PCOR1329_LOCUS20604</name>
</gene>
<feature type="region of interest" description="Disordered" evidence="1">
    <location>
        <begin position="85"/>
        <end position="134"/>
    </location>
</feature>
<dbReference type="Proteomes" id="UP001189429">
    <property type="component" value="Unassembled WGS sequence"/>
</dbReference>
<organism evidence="2 3">
    <name type="scientific">Prorocentrum cordatum</name>
    <dbReference type="NCBI Taxonomy" id="2364126"/>
    <lineage>
        <taxon>Eukaryota</taxon>
        <taxon>Sar</taxon>
        <taxon>Alveolata</taxon>
        <taxon>Dinophyceae</taxon>
        <taxon>Prorocentrales</taxon>
        <taxon>Prorocentraceae</taxon>
        <taxon>Prorocentrum</taxon>
    </lineage>
</organism>
<accession>A0ABN9RJ84</accession>
<feature type="non-terminal residue" evidence="2">
    <location>
        <position position="134"/>
    </location>
</feature>
<dbReference type="EMBL" id="CAUYUJ010006679">
    <property type="protein sequence ID" value="CAK0818263.1"/>
    <property type="molecule type" value="Genomic_DNA"/>
</dbReference>
<keyword evidence="3" id="KW-1185">Reference proteome</keyword>
<evidence type="ECO:0000256" key="1">
    <source>
        <dbReference type="SAM" id="MobiDB-lite"/>
    </source>
</evidence>
<evidence type="ECO:0000313" key="2">
    <source>
        <dbReference type="EMBL" id="CAK0818263.1"/>
    </source>
</evidence>
<feature type="compositionally biased region" description="Low complexity" evidence="1">
    <location>
        <begin position="114"/>
        <end position="134"/>
    </location>
</feature>
<name>A0ABN9RJ84_9DINO</name>
<sequence>TYEQALVVTAAPAMKTASPTQFCTLLTLQIRMFHRRAARISTALKDGGGQSMDELTTISWGETFFPTSDTMEVNEGENSVLRQLKSDPRATGGLASNGRVATKQKGIDGGSVEAPSGDGASASAALAPAACAAA</sequence>
<evidence type="ECO:0000313" key="3">
    <source>
        <dbReference type="Proteomes" id="UP001189429"/>
    </source>
</evidence>